<sequence>MTLLNECLKCNIFRWCGEYYSQVRGLAMGQRLAPVLAVAFMSKVEAPLIDRKPIVYCLHTAHIGQGVHHNQPHRDPHHGAPHIGSGVGQHGHGGRHRRATLGDGSRTVRGIGDGVNSGRVGGGVRDGKVPFGGEVGQGVQVEEQRHSIGHGVGAHGGSGIGQGVELNGGAVGGVGHGVESVGGRQPQPASSIGSGVSQGFPSLGEGAASVRAGEAHIGDGHHAHGIGSGAGEHFLGFFHCMPTN</sequence>
<protein>
    <submittedName>
        <fullName evidence="4">Reverse transcriptase domain-containing protein</fullName>
    </submittedName>
</protein>
<evidence type="ECO:0000256" key="1">
    <source>
        <dbReference type="SAM" id="MobiDB-lite"/>
    </source>
</evidence>
<organism evidence="3 4">
    <name type="scientific">Heligmosomoides polygyrus</name>
    <name type="common">Parasitic roundworm</name>
    <dbReference type="NCBI Taxonomy" id="6339"/>
    <lineage>
        <taxon>Eukaryota</taxon>
        <taxon>Metazoa</taxon>
        <taxon>Ecdysozoa</taxon>
        <taxon>Nematoda</taxon>
        <taxon>Chromadorea</taxon>
        <taxon>Rhabditida</taxon>
        <taxon>Rhabditina</taxon>
        <taxon>Rhabditomorpha</taxon>
        <taxon>Strongyloidea</taxon>
        <taxon>Heligmosomidae</taxon>
        <taxon>Heligmosomoides</taxon>
    </lineage>
</organism>
<feature type="region of interest" description="Disordered" evidence="1">
    <location>
        <begin position="67"/>
        <end position="131"/>
    </location>
</feature>
<dbReference type="Proteomes" id="UP000050761">
    <property type="component" value="Unassembled WGS sequence"/>
</dbReference>
<proteinExistence type="predicted"/>
<feature type="compositionally biased region" description="Polar residues" evidence="1">
    <location>
        <begin position="187"/>
        <end position="200"/>
    </location>
</feature>
<reference evidence="4" key="2">
    <citation type="submission" date="2019-09" db="UniProtKB">
        <authorList>
            <consortium name="WormBaseParasite"/>
        </authorList>
    </citation>
    <scope>IDENTIFICATION</scope>
</reference>
<evidence type="ECO:0000313" key="2">
    <source>
        <dbReference type="EMBL" id="VDO77088.1"/>
    </source>
</evidence>
<gene>
    <name evidence="2" type="ORF">HPBE_LOCUS8611</name>
</gene>
<evidence type="ECO:0000313" key="3">
    <source>
        <dbReference type="Proteomes" id="UP000050761"/>
    </source>
</evidence>
<accession>A0A183FMI4</accession>
<feature type="compositionally biased region" description="Gly residues" evidence="1">
    <location>
        <begin position="111"/>
        <end position="124"/>
    </location>
</feature>
<name>A0A183FMI4_HELPZ</name>
<dbReference type="EMBL" id="UZAH01026205">
    <property type="protein sequence ID" value="VDO77088.1"/>
    <property type="molecule type" value="Genomic_DNA"/>
</dbReference>
<feature type="region of interest" description="Disordered" evidence="1">
    <location>
        <begin position="180"/>
        <end position="205"/>
    </location>
</feature>
<dbReference type="OrthoDB" id="6782675at2759"/>
<dbReference type="AlphaFoldDB" id="A0A183FMI4"/>
<evidence type="ECO:0000313" key="4">
    <source>
        <dbReference type="WBParaSite" id="HPBE_0000861001-mRNA-1"/>
    </source>
</evidence>
<accession>A0A3P8BKR8</accession>
<dbReference type="WBParaSite" id="HPBE_0000861001-mRNA-1">
    <property type="protein sequence ID" value="HPBE_0000861001-mRNA-1"/>
    <property type="gene ID" value="HPBE_0000861001"/>
</dbReference>
<reference evidence="2 3" key="1">
    <citation type="submission" date="2018-11" db="EMBL/GenBank/DDBJ databases">
        <authorList>
            <consortium name="Pathogen Informatics"/>
        </authorList>
    </citation>
    <scope>NUCLEOTIDE SEQUENCE [LARGE SCALE GENOMIC DNA]</scope>
</reference>
<keyword evidence="3" id="KW-1185">Reference proteome</keyword>